<feature type="region of interest" description="Disordered" evidence="1">
    <location>
        <begin position="275"/>
        <end position="304"/>
    </location>
</feature>
<accession>A0A9P0IW34</accession>
<proteinExistence type="predicted"/>
<keyword evidence="4" id="KW-1185">Reference proteome</keyword>
<dbReference type="Proteomes" id="UP001154329">
    <property type="component" value="Chromosome 1"/>
</dbReference>
<feature type="region of interest" description="Disordered" evidence="1">
    <location>
        <begin position="85"/>
        <end position="105"/>
    </location>
</feature>
<evidence type="ECO:0000313" key="4">
    <source>
        <dbReference type="Proteomes" id="UP001154329"/>
    </source>
</evidence>
<evidence type="ECO:0000256" key="1">
    <source>
        <dbReference type="SAM" id="MobiDB-lite"/>
    </source>
</evidence>
<evidence type="ECO:0000313" key="3">
    <source>
        <dbReference type="EMBL" id="CAH1715847.1"/>
    </source>
</evidence>
<organism evidence="3 4">
    <name type="scientific">Aphis gossypii</name>
    <name type="common">Cotton aphid</name>
    <dbReference type="NCBI Taxonomy" id="80765"/>
    <lineage>
        <taxon>Eukaryota</taxon>
        <taxon>Metazoa</taxon>
        <taxon>Ecdysozoa</taxon>
        <taxon>Arthropoda</taxon>
        <taxon>Hexapoda</taxon>
        <taxon>Insecta</taxon>
        <taxon>Pterygota</taxon>
        <taxon>Neoptera</taxon>
        <taxon>Paraneoptera</taxon>
        <taxon>Hemiptera</taxon>
        <taxon>Sternorrhyncha</taxon>
        <taxon>Aphidomorpha</taxon>
        <taxon>Aphidoidea</taxon>
        <taxon>Aphididae</taxon>
        <taxon>Aphidini</taxon>
        <taxon>Aphis</taxon>
        <taxon>Aphis</taxon>
    </lineage>
</organism>
<dbReference type="AlphaFoldDB" id="A0A9P0IW34"/>
<dbReference type="EMBL" id="OU899034">
    <property type="protein sequence ID" value="CAH1715847.1"/>
    <property type="molecule type" value="Genomic_DNA"/>
</dbReference>
<reference evidence="3" key="2">
    <citation type="submission" date="2022-10" db="EMBL/GenBank/DDBJ databases">
        <authorList>
            <consortium name="ENA_rothamsted_submissions"/>
            <consortium name="culmorum"/>
            <person name="King R."/>
        </authorList>
    </citation>
    <scope>NUCLEOTIDE SEQUENCE</scope>
</reference>
<name>A0A9P0IW34_APHGO</name>
<sequence>MWTIVCFIEEDCVEIVPAFWFKNGLCAWPKKNVKKNVNQRTNPNDIEFNYYKARALSKDIESLQVARSRLIRAEETSELSSYDFDKSTRRKRHQKHISSDDESECDYQMKSLNSKTKKKNDSKYRNSSQFVLKDPPVFQNNDVDINHKKTIEDDNYDKDNIPSSQQAYNITNETSDNTHSNIFDSCNSVLISPSGKWKVTTVNNEETDFISSRKKLDFDHTPFTTNDLKKDTLYSSTPSLKKCFSITGNASKPHQTYDDNNTKVSVQLSQSTLLSPLKTPSTNLGLKYKTDQNSNKTKKQHQESNQIAGLIDTVHQLIRTTSNLRFEIRELAKKMDTMDQRLNDTIVNTSSAVHENNDLSDESSWDLPLTTIENLELFEEKLSDKLFRKKVINELSRYERSTIAETTRQITSKIFHNNLLSQFSYHGQKHKRVFSVLNSCSLIFSTVRSVRKYNCCPDIDISKPLKIYMANAKAREENKQRKNKDLISNLS</sequence>
<protein>
    <recommendedName>
        <fullName evidence="2">DUF4806 domain-containing protein</fullName>
    </recommendedName>
</protein>
<evidence type="ECO:0000259" key="2">
    <source>
        <dbReference type="Pfam" id="PF16064"/>
    </source>
</evidence>
<dbReference type="Pfam" id="PF16064">
    <property type="entry name" value="DUF4806"/>
    <property type="match status" value="1"/>
</dbReference>
<feature type="domain" description="DUF4806" evidence="2">
    <location>
        <begin position="362"/>
        <end position="432"/>
    </location>
</feature>
<gene>
    <name evidence="3" type="ORF">APHIGO_LOCUS3325</name>
</gene>
<reference evidence="3" key="1">
    <citation type="submission" date="2022-02" db="EMBL/GenBank/DDBJ databases">
        <authorList>
            <person name="King R."/>
        </authorList>
    </citation>
    <scope>NUCLEOTIDE SEQUENCE</scope>
</reference>
<dbReference type="InterPro" id="IPR032071">
    <property type="entry name" value="DUF4806"/>
</dbReference>